<proteinExistence type="predicted"/>
<dbReference type="AlphaFoldDB" id="A0A1X7HY61"/>
<dbReference type="EMBL" id="FXAT01000001">
    <property type="protein sequence ID" value="SMG06501.1"/>
    <property type="molecule type" value="Genomic_DNA"/>
</dbReference>
<organism evidence="1 2">
    <name type="scientific">Paraburkholderia susongensis</name>
    <dbReference type="NCBI Taxonomy" id="1515439"/>
    <lineage>
        <taxon>Bacteria</taxon>
        <taxon>Pseudomonadati</taxon>
        <taxon>Pseudomonadota</taxon>
        <taxon>Betaproteobacteria</taxon>
        <taxon>Burkholderiales</taxon>
        <taxon>Burkholderiaceae</taxon>
        <taxon>Paraburkholderia</taxon>
    </lineage>
</organism>
<dbReference type="STRING" id="1515439.SAMN06265784_10196"/>
<name>A0A1X7HY61_9BURK</name>
<accession>A0A1X7HY61</accession>
<keyword evidence="2" id="KW-1185">Reference proteome</keyword>
<gene>
    <name evidence="1" type="ORF">SAMN06265784_10196</name>
</gene>
<evidence type="ECO:0000313" key="2">
    <source>
        <dbReference type="Proteomes" id="UP000193228"/>
    </source>
</evidence>
<sequence>MAKIELTKSVVDAAQSQAQAVELRDERVKKRAP</sequence>
<reference evidence="2" key="1">
    <citation type="submission" date="2017-04" db="EMBL/GenBank/DDBJ databases">
        <authorList>
            <person name="Varghese N."/>
            <person name="Submissions S."/>
        </authorList>
    </citation>
    <scope>NUCLEOTIDE SEQUENCE [LARGE SCALE GENOMIC DNA]</scope>
    <source>
        <strain evidence="2">LMG 29540</strain>
    </source>
</reference>
<evidence type="ECO:0000313" key="1">
    <source>
        <dbReference type="EMBL" id="SMG06501.1"/>
    </source>
</evidence>
<protein>
    <submittedName>
        <fullName evidence="1">Uncharacterized protein</fullName>
    </submittedName>
</protein>
<dbReference type="Proteomes" id="UP000193228">
    <property type="component" value="Unassembled WGS sequence"/>
</dbReference>